<dbReference type="CDD" id="cd02042">
    <property type="entry name" value="ParAB_family"/>
    <property type="match status" value="1"/>
</dbReference>
<gene>
    <name evidence="2" type="ORF">SAMN05660686_04772</name>
</gene>
<organism evidence="2 3">
    <name type="scientific">Thalassobaculum litoreum DSM 18839</name>
    <dbReference type="NCBI Taxonomy" id="1123362"/>
    <lineage>
        <taxon>Bacteria</taxon>
        <taxon>Pseudomonadati</taxon>
        <taxon>Pseudomonadota</taxon>
        <taxon>Alphaproteobacteria</taxon>
        <taxon>Rhodospirillales</taxon>
        <taxon>Thalassobaculaceae</taxon>
        <taxon>Thalassobaculum</taxon>
    </lineage>
</organism>
<dbReference type="SUPFAM" id="SSF52540">
    <property type="entry name" value="P-loop containing nucleoside triphosphate hydrolases"/>
    <property type="match status" value="1"/>
</dbReference>
<sequence length="411" mass="44934">MADRLGDVEHLVDQGQQALDIAWSRSQSLLAESEGQPESHSRPRLYTFQEVAGFLNVSRPALARYAENLPDFPAGRRRGPAMVYSPAEIAEMRRLIFAASGNISYLPARQPIIGEECAIIAIANYKGGSGKSTTTLLAASHLALHGGLRVLIIDADPQGSATNTLRVFPAEQVIEPGHSLAGFYHGADASSLIRQTYMSGVDILPATFELQDLEFSMIARIREDSAFQFYTLIDAFIGEVSADYDVVLIDCKPDLGLLPISALYAASDGGLIVPFTPTMLDLRSTIQFLSVVASTGRQIQEAVGMEAFNFPMLRLLMGKCDGNSPAEKAIMASVYDTFGRDLVYGEVVPKTELITASFADQTLPHASLPDTVARKTMKTGMAGITRAMKQIEKDIWTVLWRRRWDEKREAA</sequence>
<dbReference type="RefSeq" id="WP_093154403.1">
    <property type="nucleotide sequence ID" value="NZ_FNBW01000021.1"/>
</dbReference>
<dbReference type="InterPro" id="IPR027417">
    <property type="entry name" value="P-loop_NTPase"/>
</dbReference>
<dbReference type="OrthoDB" id="9815116at2"/>
<dbReference type="PANTHER" id="PTHR13696">
    <property type="entry name" value="P-LOOP CONTAINING NUCLEOSIDE TRIPHOSPHATE HYDROLASE"/>
    <property type="match status" value="1"/>
</dbReference>
<dbReference type="Gene3D" id="3.40.50.300">
    <property type="entry name" value="P-loop containing nucleotide triphosphate hydrolases"/>
    <property type="match status" value="1"/>
</dbReference>
<dbReference type="PANTHER" id="PTHR13696:SF52">
    <property type="entry name" value="PARA FAMILY PROTEIN CT_582"/>
    <property type="match status" value="1"/>
</dbReference>
<evidence type="ECO:0000313" key="2">
    <source>
        <dbReference type="EMBL" id="SDG54095.1"/>
    </source>
</evidence>
<reference evidence="2 3" key="1">
    <citation type="submission" date="2016-10" db="EMBL/GenBank/DDBJ databases">
        <authorList>
            <person name="Varghese N."/>
            <person name="Submissions S."/>
        </authorList>
    </citation>
    <scope>NUCLEOTIDE SEQUENCE [LARGE SCALE GENOMIC DNA]</scope>
    <source>
        <strain evidence="2 3">DSM 18839</strain>
    </source>
</reference>
<proteinExistence type="predicted"/>
<keyword evidence="3" id="KW-1185">Reference proteome</keyword>
<dbReference type="AlphaFoldDB" id="A0A8G2F5N6"/>
<dbReference type="Proteomes" id="UP000198615">
    <property type="component" value="Unassembled WGS sequence"/>
</dbReference>
<protein>
    <submittedName>
        <fullName evidence="2">Chromosome partitioning protein</fullName>
    </submittedName>
</protein>
<evidence type="ECO:0000313" key="3">
    <source>
        <dbReference type="Proteomes" id="UP000198615"/>
    </source>
</evidence>
<dbReference type="InterPro" id="IPR025669">
    <property type="entry name" value="AAA_dom"/>
</dbReference>
<dbReference type="Pfam" id="PF13614">
    <property type="entry name" value="AAA_31"/>
    <property type="match status" value="1"/>
</dbReference>
<accession>A0A8G2F5N6</accession>
<evidence type="ECO:0000259" key="1">
    <source>
        <dbReference type="Pfam" id="PF13614"/>
    </source>
</evidence>
<comment type="caution">
    <text evidence="2">The sequence shown here is derived from an EMBL/GenBank/DDBJ whole genome shotgun (WGS) entry which is preliminary data.</text>
</comment>
<feature type="domain" description="AAA" evidence="1">
    <location>
        <begin position="119"/>
        <end position="299"/>
    </location>
</feature>
<dbReference type="InterPro" id="IPR050678">
    <property type="entry name" value="DNA_Partitioning_ATPase"/>
</dbReference>
<dbReference type="EMBL" id="FNBW01000021">
    <property type="protein sequence ID" value="SDG54095.1"/>
    <property type="molecule type" value="Genomic_DNA"/>
</dbReference>
<name>A0A8G2F5N6_9PROT</name>